<organism evidence="1 2">
    <name type="scientific">Miscanthus lutarioriparius</name>
    <dbReference type="NCBI Taxonomy" id="422564"/>
    <lineage>
        <taxon>Eukaryota</taxon>
        <taxon>Viridiplantae</taxon>
        <taxon>Streptophyta</taxon>
        <taxon>Embryophyta</taxon>
        <taxon>Tracheophyta</taxon>
        <taxon>Spermatophyta</taxon>
        <taxon>Magnoliopsida</taxon>
        <taxon>Liliopsida</taxon>
        <taxon>Poales</taxon>
        <taxon>Poaceae</taxon>
        <taxon>PACMAD clade</taxon>
        <taxon>Panicoideae</taxon>
        <taxon>Andropogonodae</taxon>
        <taxon>Andropogoneae</taxon>
        <taxon>Saccharinae</taxon>
        <taxon>Miscanthus</taxon>
    </lineage>
</organism>
<dbReference type="Proteomes" id="UP000604825">
    <property type="component" value="Unassembled WGS sequence"/>
</dbReference>
<evidence type="ECO:0000313" key="2">
    <source>
        <dbReference type="Proteomes" id="UP000604825"/>
    </source>
</evidence>
<dbReference type="AlphaFoldDB" id="A0A811MLP1"/>
<proteinExistence type="predicted"/>
<reference evidence="1" key="1">
    <citation type="submission" date="2020-10" db="EMBL/GenBank/DDBJ databases">
        <authorList>
            <person name="Han B."/>
            <person name="Lu T."/>
            <person name="Zhao Q."/>
            <person name="Huang X."/>
            <person name="Zhao Y."/>
        </authorList>
    </citation>
    <scope>NUCLEOTIDE SEQUENCE</scope>
</reference>
<comment type="caution">
    <text evidence="1">The sequence shown here is derived from an EMBL/GenBank/DDBJ whole genome shotgun (WGS) entry which is preliminary data.</text>
</comment>
<dbReference type="EMBL" id="CAJGYO010000001">
    <property type="protein sequence ID" value="CAD6207212.1"/>
    <property type="molecule type" value="Genomic_DNA"/>
</dbReference>
<keyword evidence="2" id="KW-1185">Reference proteome</keyword>
<gene>
    <name evidence="1" type="ORF">NCGR_LOCUS4793</name>
</gene>
<evidence type="ECO:0000313" key="1">
    <source>
        <dbReference type="EMBL" id="CAD6207212.1"/>
    </source>
</evidence>
<sequence>MATGHEQMGYLLQENQPVPPWAAQTEDEDEVLEISFEEFTGSSALAATLPLPCAAQAQPEDAAISFVQMSEQKVVPADDDGEIEFTLEELMMGSSTPGGYNSMPSPRPLTNDDDDIHGLPCPPMDYVILEALVELGPAAIMEEDFIGDL</sequence>
<protein>
    <submittedName>
        <fullName evidence="1">Uncharacterized protein</fullName>
    </submittedName>
</protein>
<accession>A0A811MLP1</accession>
<name>A0A811MLP1_9POAL</name>